<evidence type="ECO:0000313" key="6">
    <source>
        <dbReference type="EMBL" id="KAB7495614.1"/>
    </source>
</evidence>
<dbReference type="GO" id="GO:0003924">
    <property type="term" value="F:GTPase activity"/>
    <property type="evidence" value="ECO:0007669"/>
    <property type="project" value="InterPro"/>
</dbReference>
<dbReference type="Gene3D" id="3.30.70.870">
    <property type="entry name" value="Elongation Factor G (Translational Gtpase), domain 3"/>
    <property type="match status" value="1"/>
</dbReference>
<name>A0A5N5SNF0_9CRUS</name>
<accession>A0A5N5SNF0</accession>
<dbReference type="GO" id="GO:0005759">
    <property type="term" value="C:mitochondrial matrix"/>
    <property type="evidence" value="ECO:0007669"/>
    <property type="project" value="UniProtKB-ARBA"/>
</dbReference>
<dbReference type="InterPro" id="IPR020568">
    <property type="entry name" value="Ribosomal_Su5_D2-typ_SF"/>
</dbReference>
<dbReference type="SUPFAM" id="SSF54211">
    <property type="entry name" value="Ribosomal protein S5 domain 2-like"/>
    <property type="match status" value="1"/>
</dbReference>
<keyword evidence="7" id="KW-1185">Reference proteome</keyword>
<dbReference type="Pfam" id="PF14492">
    <property type="entry name" value="EFG_III"/>
    <property type="match status" value="1"/>
</dbReference>
<dbReference type="GO" id="GO:0032790">
    <property type="term" value="P:ribosome disassembly"/>
    <property type="evidence" value="ECO:0007669"/>
    <property type="project" value="TreeGrafter"/>
</dbReference>
<reference evidence="6 7" key="1">
    <citation type="journal article" date="2019" name="PLoS Biol.">
        <title>Sex chromosomes control vertical transmission of feminizing Wolbachia symbionts in an isopod.</title>
        <authorList>
            <person name="Becking T."/>
            <person name="Chebbi M.A."/>
            <person name="Giraud I."/>
            <person name="Moumen B."/>
            <person name="Laverre T."/>
            <person name="Caubet Y."/>
            <person name="Peccoud J."/>
            <person name="Gilbert C."/>
            <person name="Cordaux R."/>
        </authorList>
    </citation>
    <scope>NUCLEOTIDE SEQUENCE [LARGE SCALE GENOMIC DNA]</scope>
    <source>
        <strain evidence="6">ANa2</strain>
        <tissue evidence="6">Whole body excluding digestive tract and cuticle</tissue>
    </source>
</reference>
<dbReference type="InterPro" id="IPR009000">
    <property type="entry name" value="Transl_B-barrel_sf"/>
</dbReference>
<dbReference type="InterPro" id="IPR000640">
    <property type="entry name" value="EFG_V-like"/>
</dbReference>
<dbReference type="NCBIfam" id="TIGR00231">
    <property type="entry name" value="small_GTP"/>
    <property type="match status" value="1"/>
</dbReference>
<comment type="caution">
    <text evidence="6">The sequence shown here is derived from an EMBL/GenBank/DDBJ whole genome shotgun (WGS) entry which is preliminary data.</text>
</comment>
<dbReference type="InterPro" id="IPR014721">
    <property type="entry name" value="Ribsml_uS5_D2-typ_fold_subgr"/>
</dbReference>
<evidence type="ECO:0000256" key="2">
    <source>
        <dbReference type="ARBA" id="ARBA00022917"/>
    </source>
</evidence>
<dbReference type="FunFam" id="3.40.50.300:FF:000514">
    <property type="entry name" value="Ribosome-releasing factor 2, mitochondrial"/>
    <property type="match status" value="1"/>
</dbReference>
<dbReference type="Gene3D" id="3.30.230.10">
    <property type="match status" value="1"/>
</dbReference>
<dbReference type="Proteomes" id="UP000326759">
    <property type="component" value="Unassembled WGS sequence"/>
</dbReference>
<proteinExistence type="predicted"/>
<dbReference type="Pfam" id="PF00679">
    <property type="entry name" value="EFG_C"/>
    <property type="match status" value="1"/>
</dbReference>
<dbReference type="InterPro" id="IPR005225">
    <property type="entry name" value="Small_GTP-bd"/>
</dbReference>
<dbReference type="GO" id="GO:0005525">
    <property type="term" value="F:GTP binding"/>
    <property type="evidence" value="ECO:0007669"/>
    <property type="project" value="UniProtKB-KW"/>
</dbReference>
<dbReference type="SMART" id="SM00838">
    <property type="entry name" value="EFG_C"/>
    <property type="match status" value="1"/>
</dbReference>
<dbReference type="PANTHER" id="PTHR43261:SF1">
    <property type="entry name" value="RIBOSOME-RELEASING FACTOR 2, MITOCHONDRIAL"/>
    <property type="match status" value="1"/>
</dbReference>
<dbReference type="Gene3D" id="2.40.30.10">
    <property type="entry name" value="Translation factors"/>
    <property type="match status" value="1"/>
</dbReference>
<dbReference type="Pfam" id="PF03764">
    <property type="entry name" value="EFG_IV"/>
    <property type="match status" value="1"/>
</dbReference>
<dbReference type="InterPro" id="IPR000795">
    <property type="entry name" value="T_Tr_GTP-bd_dom"/>
</dbReference>
<dbReference type="PRINTS" id="PR00315">
    <property type="entry name" value="ELONGATNFCT"/>
</dbReference>
<dbReference type="OrthoDB" id="198619at2759"/>
<keyword evidence="4" id="KW-0342">GTP-binding</keyword>
<dbReference type="InterPro" id="IPR035649">
    <property type="entry name" value="EFG_V"/>
</dbReference>
<dbReference type="SUPFAM" id="SSF54980">
    <property type="entry name" value="EF-G C-terminal domain-like"/>
    <property type="match status" value="2"/>
</dbReference>
<keyword evidence="3" id="KW-0496">Mitochondrion</keyword>
<gene>
    <name evidence="6" type="primary">EF-G2</name>
    <name evidence="6" type="ORF">Anas_01104</name>
</gene>
<dbReference type="PROSITE" id="PS51722">
    <property type="entry name" value="G_TR_2"/>
    <property type="match status" value="1"/>
</dbReference>
<evidence type="ECO:0000259" key="5">
    <source>
        <dbReference type="PROSITE" id="PS51722"/>
    </source>
</evidence>
<sequence>MKNFVSLQHLLSSNRKFRFRKYNFCHMYHNLRKFSTKMKIDATRNIGIIAHIDAGKTTTTERMLYYSGRTSTVGEVHDGNTVTDYMDQERERGITITSAAISFPWKQHVFNLIDTPGHIDFTIEVERSLRVIDGAVAIFDASAGVEAQSLTVWLQADGYSLPRLCFLNKMDKTSADLNMCLESIHRKLNTKTLLLQHPLGVGKQFHDEGKNYFSTPLTEEYNKSLWEECIHKRSTLIEDLADVDNEVAEVVLEKESTHLVPPDVLSRALKRVTLQKLAVPVFVGSAYKNIGVQPLMDAICKYLPSPSEKVFPGVELYGSSLCAVAFKIIHHKQKGLMTFIRVYSGTLLPGKRIFNASQNKNEKITNIYFPFADDYEQVSAAEAPSLSQQKTLDFALQQLLKEDPSLKLKYEEESGQNILAGMGELHLSIIKDRICKEYKVEAELGPLIISYRESLQEKLQHTINTNKTIGDVKNEVNVTLSLEPSDGYVFKGVEMAYTKENLDNLQSIRRHYMEALNRGIKSALVSGPLLRFPVINVKPKLHWLEVGRKTAETFVAAVAFQCIAEILKKGETYLLEPIMKVEVVVPEEKYSKVLADLSKRRADITSVEDRYDIKVIYAICPLAELVGFSSSIRAASSGLANFSLEFMFHRRMTEQECARTIASFSGFS</sequence>
<dbReference type="FunFam" id="3.30.70.240:FF:000001">
    <property type="entry name" value="Elongation factor G"/>
    <property type="match status" value="1"/>
</dbReference>
<evidence type="ECO:0000256" key="4">
    <source>
        <dbReference type="ARBA" id="ARBA00023134"/>
    </source>
</evidence>
<dbReference type="Gene3D" id="3.30.70.240">
    <property type="match status" value="1"/>
</dbReference>
<dbReference type="SUPFAM" id="SSF52540">
    <property type="entry name" value="P-loop containing nucleoside triphosphate hydrolases"/>
    <property type="match status" value="1"/>
</dbReference>
<dbReference type="PROSITE" id="PS00301">
    <property type="entry name" value="G_TR_1"/>
    <property type="match status" value="1"/>
</dbReference>
<dbReference type="InterPro" id="IPR031157">
    <property type="entry name" value="G_TR_CS"/>
</dbReference>
<dbReference type="SUPFAM" id="SSF50447">
    <property type="entry name" value="Translation proteins"/>
    <property type="match status" value="1"/>
</dbReference>
<dbReference type="InterPro" id="IPR035647">
    <property type="entry name" value="EFG_III/V"/>
</dbReference>
<dbReference type="GO" id="GO:0032543">
    <property type="term" value="P:mitochondrial translation"/>
    <property type="evidence" value="ECO:0007669"/>
    <property type="project" value="TreeGrafter"/>
</dbReference>
<dbReference type="CDD" id="cd01886">
    <property type="entry name" value="EF-G"/>
    <property type="match status" value="1"/>
</dbReference>
<dbReference type="InterPro" id="IPR041095">
    <property type="entry name" value="EFG_II"/>
</dbReference>
<evidence type="ECO:0000313" key="7">
    <source>
        <dbReference type="Proteomes" id="UP000326759"/>
    </source>
</evidence>
<feature type="domain" description="Tr-type G" evidence="5">
    <location>
        <begin position="41"/>
        <end position="307"/>
    </location>
</feature>
<evidence type="ECO:0000256" key="3">
    <source>
        <dbReference type="ARBA" id="ARBA00023128"/>
    </source>
</evidence>
<dbReference type="Gene3D" id="3.40.50.300">
    <property type="entry name" value="P-loop containing nucleotide triphosphate hydrolases"/>
    <property type="match status" value="1"/>
</dbReference>
<evidence type="ECO:0000256" key="1">
    <source>
        <dbReference type="ARBA" id="ARBA00022741"/>
    </source>
</evidence>
<protein>
    <submittedName>
        <fullName evidence="6">Ribosome-releasing factor 2, mitochondrial</fullName>
    </submittedName>
</protein>
<keyword evidence="2" id="KW-0648">Protein biosynthesis</keyword>
<dbReference type="EMBL" id="SEYY01022347">
    <property type="protein sequence ID" value="KAB7495614.1"/>
    <property type="molecule type" value="Genomic_DNA"/>
</dbReference>
<dbReference type="AlphaFoldDB" id="A0A5N5SNF0"/>
<dbReference type="CDD" id="cd03713">
    <property type="entry name" value="EFG_mtEFG_C"/>
    <property type="match status" value="1"/>
</dbReference>
<dbReference type="InterPro" id="IPR005517">
    <property type="entry name" value="Transl_elong_EFG/EF2_IV"/>
</dbReference>
<organism evidence="6 7">
    <name type="scientific">Armadillidium nasatum</name>
    <dbReference type="NCBI Taxonomy" id="96803"/>
    <lineage>
        <taxon>Eukaryota</taxon>
        <taxon>Metazoa</taxon>
        <taxon>Ecdysozoa</taxon>
        <taxon>Arthropoda</taxon>
        <taxon>Crustacea</taxon>
        <taxon>Multicrustacea</taxon>
        <taxon>Malacostraca</taxon>
        <taxon>Eumalacostraca</taxon>
        <taxon>Peracarida</taxon>
        <taxon>Isopoda</taxon>
        <taxon>Oniscidea</taxon>
        <taxon>Crinocheta</taxon>
        <taxon>Armadillidiidae</taxon>
        <taxon>Armadillidium</taxon>
    </lineage>
</organism>
<dbReference type="PANTHER" id="PTHR43261">
    <property type="entry name" value="TRANSLATION ELONGATION FACTOR G-RELATED"/>
    <property type="match status" value="1"/>
</dbReference>
<keyword evidence="1" id="KW-0547">Nucleotide-binding</keyword>
<dbReference type="Pfam" id="PF00009">
    <property type="entry name" value="GTP_EFTU"/>
    <property type="match status" value="1"/>
</dbReference>
<dbReference type="InterPro" id="IPR027417">
    <property type="entry name" value="P-loop_NTPase"/>
</dbReference>